<dbReference type="EMBL" id="AB711120">
    <property type="protein sequence ID" value="BAM99150.1"/>
    <property type="molecule type" value="Genomic_DNA"/>
</dbReference>
<evidence type="ECO:0000313" key="2">
    <source>
        <dbReference type="Proteomes" id="UP000011861"/>
    </source>
</evidence>
<name>M4ZSB0_9CAUD</name>
<dbReference type="GeneID" id="15042091"/>
<evidence type="ECO:0000313" key="1">
    <source>
        <dbReference type="EMBL" id="BAM99150.1"/>
    </source>
</evidence>
<dbReference type="RefSeq" id="YP_007678096.1">
    <property type="nucleotide sequence ID" value="NC_020883.1"/>
</dbReference>
<keyword evidence="2" id="KW-1185">Reference proteome</keyword>
<dbReference type="Proteomes" id="UP000011861">
    <property type="component" value="Segment"/>
</dbReference>
<sequence length="182" mass="20096">MATTVNVIVYGENTEETKEYRIRKASVFKLIEVNKEINEILQIAAKNEAISTALAEMFNLAGTDQEQSILNDYSKIGRVLVGSFETIAVMLPEQAMKILSNLSGIPEDILKDQAFEELCNVFDAVVKENDFGAMSDRLKKSFGLAKSQLSGLAKSVASSFRTSVQEAYQRQTTEAVEPSSKE</sequence>
<accession>M4ZSB0</accession>
<dbReference type="KEGG" id="vg:15042091"/>
<organism evidence="1 2">
    <name type="scientific">Bacillus phage PM1</name>
    <dbReference type="NCBI Taxonomy" id="547228"/>
    <lineage>
        <taxon>Viruses</taxon>
        <taxon>Duplodnaviria</taxon>
        <taxon>Heunggongvirae</taxon>
        <taxon>Uroviricota</taxon>
        <taxon>Caudoviricetes</taxon>
        <taxon>Pemunavirus</taxon>
        <taxon>Pemunavirus PM1</taxon>
    </lineage>
</organism>
<evidence type="ECO:0008006" key="3">
    <source>
        <dbReference type="Google" id="ProtNLM"/>
    </source>
</evidence>
<proteinExistence type="predicted"/>
<reference evidence="1 2" key="1">
    <citation type="journal article" date="2013" name="Virus Genes">
        <title>Complete nucleotide sequence of Bacillus subtilis (natto) bacteriophage PM1, a phage associated with disruption of food production.</title>
        <authorList>
            <person name="Umene K."/>
            <person name="Shiraishi A."/>
        </authorList>
    </citation>
    <scope>NUCLEOTIDE SEQUENCE [LARGE SCALE GENOMIC DNA]</scope>
    <source>
        <strain evidence="1">PM1</strain>
    </source>
</reference>
<protein>
    <recommendedName>
        <fullName evidence="3">Tail assembly chaperone</fullName>
    </recommendedName>
</protein>